<evidence type="ECO:0000256" key="10">
    <source>
        <dbReference type="ARBA" id="ARBA00022833"/>
    </source>
</evidence>
<evidence type="ECO:0000313" key="19">
    <source>
        <dbReference type="RefSeq" id="XP_011307084.1"/>
    </source>
</evidence>
<dbReference type="GO" id="GO:0008270">
    <property type="term" value="F:zinc ion binding"/>
    <property type="evidence" value="ECO:0007669"/>
    <property type="project" value="UniProtKB-KW"/>
</dbReference>
<feature type="compositionally biased region" description="Polar residues" evidence="16">
    <location>
        <begin position="288"/>
        <end position="311"/>
    </location>
</feature>
<feature type="region of interest" description="Disordered" evidence="16">
    <location>
        <begin position="223"/>
        <end position="342"/>
    </location>
</feature>
<evidence type="ECO:0000313" key="18">
    <source>
        <dbReference type="Proteomes" id="UP000694866"/>
    </source>
</evidence>
<organism evidence="18 20">
    <name type="scientific">Fopius arisanus</name>
    <dbReference type="NCBI Taxonomy" id="64838"/>
    <lineage>
        <taxon>Eukaryota</taxon>
        <taxon>Metazoa</taxon>
        <taxon>Ecdysozoa</taxon>
        <taxon>Arthropoda</taxon>
        <taxon>Hexapoda</taxon>
        <taxon>Insecta</taxon>
        <taxon>Pterygota</taxon>
        <taxon>Neoptera</taxon>
        <taxon>Endopterygota</taxon>
        <taxon>Hymenoptera</taxon>
        <taxon>Apocrita</taxon>
        <taxon>Ichneumonoidea</taxon>
        <taxon>Braconidae</taxon>
        <taxon>Opiinae</taxon>
        <taxon>Fopius</taxon>
    </lineage>
</organism>
<keyword evidence="18" id="KW-1185">Reference proteome</keyword>
<evidence type="ECO:0000256" key="5">
    <source>
        <dbReference type="ARBA" id="ARBA00022670"/>
    </source>
</evidence>
<dbReference type="GO" id="GO:0004222">
    <property type="term" value="F:metalloendopeptidase activity"/>
    <property type="evidence" value="ECO:0007669"/>
    <property type="project" value="InterPro"/>
</dbReference>
<dbReference type="GeneID" id="105268892"/>
<protein>
    <recommendedName>
        <fullName evidence="14">Protein with SprT-like domain at the N terminus</fullName>
    </recommendedName>
</protein>
<dbReference type="PANTHER" id="PTHR21220:SF0">
    <property type="entry name" value="DNA-DEPENDENT METALLOPROTEASE SPRTN"/>
    <property type="match status" value="1"/>
</dbReference>
<keyword evidence="13" id="KW-0539">Nucleus</keyword>
<reference evidence="19 20" key="1">
    <citation type="submission" date="2025-04" db="UniProtKB">
        <authorList>
            <consortium name="RefSeq"/>
        </authorList>
    </citation>
    <scope>IDENTIFICATION</scope>
    <source>
        <strain evidence="19 20">USDA-PBARC FA_bdor</strain>
        <tissue evidence="19 20">Whole organism</tissue>
    </source>
</reference>
<evidence type="ECO:0000256" key="15">
    <source>
        <dbReference type="PROSITE-ProRule" id="PRU01256"/>
    </source>
</evidence>
<evidence type="ECO:0000256" key="1">
    <source>
        <dbReference type="ARBA" id="ARBA00004123"/>
    </source>
</evidence>
<comment type="similarity">
    <text evidence="3">Belongs to the Spartan family.</text>
</comment>
<dbReference type="InterPro" id="IPR006640">
    <property type="entry name" value="SprT-like_domain"/>
</dbReference>
<keyword evidence="12 15" id="KW-0234">DNA repair</keyword>
<evidence type="ECO:0000256" key="13">
    <source>
        <dbReference type="ARBA" id="ARBA00023242"/>
    </source>
</evidence>
<proteinExistence type="inferred from homology"/>
<dbReference type="InterPro" id="IPR055220">
    <property type="entry name" value="SPRTN_ZBD"/>
</dbReference>
<dbReference type="Pfam" id="PF10263">
    <property type="entry name" value="SprT-like"/>
    <property type="match status" value="1"/>
</dbReference>
<dbReference type="SMART" id="SM00734">
    <property type="entry name" value="ZnF_Rad18"/>
    <property type="match status" value="4"/>
</dbReference>
<accession>A0A9R1TCZ1</accession>
<evidence type="ECO:0000256" key="11">
    <source>
        <dbReference type="ARBA" id="ARBA00023049"/>
    </source>
</evidence>
<keyword evidence="11" id="KW-0482">Metalloprotease</keyword>
<dbReference type="KEGG" id="fas:105268892"/>
<dbReference type="CTD" id="32480"/>
<dbReference type="GO" id="GO:0005694">
    <property type="term" value="C:chromosome"/>
    <property type="evidence" value="ECO:0007669"/>
    <property type="project" value="UniProtKB-SubCell"/>
</dbReference>
<keyword evidence="8 15" id="KW-0863">Zinc-finger</keyword>
<dbReference type="InterPro" id="IPR044245">
    <property type="entry name" value="Spartan"/>
</dbReference>
<dbReference type="RefSeq" id="XP_011307084.1">
    <property type="nucleotide sequence ID" value="XM_011308782.1"/>
</dbReference>
<evidence type="ECO:0000256" key="3">
    <source>
        <dbReference type="ARBA" id="ARBA00010724"/>
    </source>
</evidence>
<keyword evidence="9" id="KW-0378">Hydrolase</keyword>
<dbReference type="GO" id="GO:0006508">
    <property type="term" value="P:proteolysis"/>
    <property type="evidence" value="ECO:0007669"/>
    <property type="project" value="UniProtKB-KW"/>
</dbReference>
<feature type="compositionally biased region" description="Polar residues" evidence="16">
    <location>
        <begin position="322"/>
        <end position="334"/>
    </location>
</feature>
<evidence type="ECO:0000256" key="6">
    <source>
        <dbReference type="ARBA" id="ARBA00022723"/>
    </source>
</evidence>
<evidence type="ECO:0000256" key="16">
    <source>
        <dbReference type="SAM" id="MobiDB-lite"/>
    </source>
</evidence>
<dbReference type="GO" id="GO:0005634">
    <property type="term" value="C:nucleus"/>
    <property type="evidence" value="ECO:0007669"/>
    <property type="project" value="UniProtKB-SubCell"/>
</dbReference>
<dbReference type="PANTHER" id="PTHR21220">
    <property type="entry name" value="DNA-DEPENDENT METALLOPROTEASE SPRTN"/>
    <property type="match status" value="1"/>
</dbReference>
<dbReference type="Gene3D" id="3.30.160.60">
    <property type="entry name" value="Classic Zinc Finger"/>
    <property type="match status" value="1"/>
</dbReference>
<feature type="region of interest" description="Disordered" evidence="16">
    <location>
        <begin position="454"/>
        <end position="481"/>
    </location>
</feature>
<dbReference type="GO" id="GO:0006281">
    <property type="term" value="P:DNA repair"/>
    <property type="evidence" value="ECO:0007669"/>
    <property type="project" value="UniProtKB-KW"/>
</dbReference>
<dbReference type="PROSITE" id="PS51908">
    <property type="entry name" value="ZF_UBZ4"/>
    <property type="match status" value="1"/>
</dbReference>
<dbReference type="AlphaFoldDB" id="A0A9R1TCZ1"/>
<dbReference type="RefSeq" id="XP_011307085.1">
    <property type="nucleotide sequence ID" value="XM_011308783.1"/>
</dbReference>
<evidence type="ECO:0000256" key="8">
    <source>
        <dbReference type="ARBA" id="ARBA00022771"/>
    </source>
</evidence>
<sequence length="556" mass="61928">MSRHIRNNSEWLEWEDWEQDHLGVTENAVFPEHINKENYQPRTLVDQTLETVDPIPNIHTLFVQFNAKFFRNVLLPVEVKWSPRMTSCAGVCTFRSRNRQCVISLSAPLLKLRPRKDLVETLLHEMIHAYLFLTNNNRDRDGHGPEFCKHMRRINAEAGTNITIYHNFHDEVKLYQQHWWKCNGPCKNRAPYFGTVRRAMNRPPGPSDCWYEAHRRTCGGTFVKIREPDKPNSKNSGGRKPRKKSEPNQTLDTWLSPPREQKPVPQGLVKLGTSANNVHGFGTGGPGSSQVKKNDNFGSSGSIKLGTSANNVRGWGTGGPAGSTSKGSPQTPSQPRYKISGVLGGGSNSGRSCLLDKFSTPPKTKGPVMDLTTPVAKKPRIESSNLQECPVCHIKFPEASINTHLDECLEKGNADAGAGPCDAGGQDLIECPLCFDNIPVDGLQDHVNRCIFGGNSRAEDKPKTPSRKNKSQNPEVRTTPPDTGAHDCLICGTRITPDMSLLEHLDICVKIRYGDDTDDDISPVKNRKSKPTEYPCPVCMEMYSAEVMDDHLNVCI</sequence>
<evidence type="ECO:0000256" key="2">
    <source>
        <dbReference type="ARBA" id="ARBA00004286"/>
    </source>
</evidence>
<accession>A0A9R1TBF7</accession>
<name>A0A9R1TCZ1_9HYME</name>
<gene>
    <name evidence="19 20" type="primary">LOC105268892</name>
</gene>
<feature type="domain" description="UBZ4-type" evidence="17">
    <location>
        <begin position="386"/>
        <end position="413"/>
    </location>
</feature>
<dbReference type="SMART" id="SM00731">
    <property type="entry name" value="SprT"/>
    <property type="match status" value="1"/>
</dbReference>
<dbReference type="Pfam" id="PF22934">
    <property type="entry name" value="SPRTN_ZBD"/>
    <property type="match status" value="1"/>
</dbReference>
<evidence type="ECO:0000256" key="12">
    <source>
        <dbReference type="ARBA" id="ARBA00023204"/>
    </source>
</evidence>
<keyword evidence="10" id="KW-0862">Zinc</keyword>
<comment type="subcellular location">
    <subcellularLocation>
        <location evidence="2">Chromosome</location>
    </subcellularLocation>
    <subcellularLocation>
        <location evidence="1">Nucleus</location>
    </subcellularLocation>
</comment>
<dbReference type="OrthoDB" id="5236983at2759"/>
<evidence type="ECO:0000256" key="4">
    <source>
        <dbReference type="ARBA" id="ARBA00022454"/>
    </source>
</evidence>
<keyword evidence="6" id="KW-0479">Metal-binding</keyword>
<dbReference type="GO" id="GO:0003697">
    <property type="term" value="F:single-stranded DNA binding"/>
    <property type="evidence" value="ECO:0007669"/>
    <property type="project" value="InterPro"/>
</dbReference>
<dbReference type="GO" id="GO:0031593">
    <property type="term" value="F:polyubiquitin modification-dependent protein binding"/>
    <property type="evidence" value="ECO:0007669"/>
    <property type="project" value="TreeGrafter"/>
</dbReference>
<keyword evidence="4" id="KW-0158">Chromosome</keyword>
<keyword evidence="7 15" id="KW-0227">DNA damage</keyword>
<evidence type="ECO:0000259" key="17">
    <source>
        <dbReference type="PROSITE" id="PS51908"/>
    </source>
</evidence>
<dbReference type="InterPro" id="IPR006642">
    <property type="entry name" value="Rad18_UBZ4"/>
</dbReference>
<keyword evidence="5" id="KW-0645">Protease</keyword>
<evidence type="ECO:0000256" key="7">
    <source>
        <dbReference type="ARBA" id="ARBA00022763"/>
    </source>
</evidence>
<evidence type="ECO:0000256" key="14">
    <source>
        <dbReference type="ARBA" id="ARBA00030396"/>
    </source>
</evidence>
<dbReference type="Proteomes" id="UP000694866">
    <property type="component" value="Unplaced"/>
</dbReference>
<evidence type="ECO:0000313" key="20">
    <source>
        <dbReference type="RefSeq" id="XP_011307085.1"/>
    </source>
</evidence>
<evidence type="ECO:0000256" key="9">
    <source>
        <dbReference type="ARBA" id="ARBA00022801"/>
    </source>
</evidence>